<gene>
    <name evidence="2" type="ORF">CTB96_16585</name>
</gene>
<name>A0A317ZNW7_9MICO</name>
<dbReference type="AlphaFoldDB" id="A0A317ZNW7"/>
<organism evidence="2 3">
    <name type="scientific">Cryobacterium arcticum</name>
    <dbReference type="NCBI Taxonomy" id="670052"/>
    <lineage>
        <taxon>Bacteria</taxon>
        <taxon>Bacillati</taxon>
        <taxon>Actinomycetota</taxon>
        <taxon>Actinomycetes</taxon>
        <taxon>Micrococcales</taxon>
        <taxon>Microbacteriaceae</taxon>
        <taxon>Cryobacterium</taxon>
    </lineage>
</organism>
<dbReference type="InterPro" id="IPR037523">
    <property type="entry name" value="VOC_core"/>
</dbReference>
<dbReference type="EMBL" id="QHLY01000012">
    <property type="protein sequence ID" value="PXA68240.1"/>
    <property type="molecule type" value="Genomic_DNA"/>
</dbReference>
<keyword evidence="2" id="KW-0223">Dioxygenase</keyword>
<reference evidence="2 3" key="1">
    <citation type="submission" date="2018-05" db="EMBL/GenBank/DDBJ databases">
        <title>Genetic diversity of glacier-inhabiting Cryobacterium bacteria in China and description of Cryobacterium mengkeensis sp. nov. and Arthrobacter glacialis sp. nov.</title>
        <authorList>
            <person name="Liu Q."/>
            <person name="Xin Y.-H."/>
        </authorList>
    </citation>
    <scope>NUCLEOTIDE SEQUENCE [LARGE SCALE GENOMIC DNA]</scope>
    <source>
        <strain evidence="2 3">SK-1</strain>
    </source>
</reference>
<comment type="caution">
    <text evidence="2">The sequence shown here is derived from an EMBL/GenBank/DDBJ whole genome shotgun (WGS) entry which is preliminary data.</text>
</comment>
<dbReference type="PANTHER" id="PTHR35908">
    <property type="entry name" value="HYPOTHETICAL FUSION PROTEIN"/>
    <property type="match status" value="1"/>
</dbReference>
<sequence>MTTHQITLGAFNLEARNPAELAAFWAAATGATPSPGGESVYLPPAAPGGFAMFFQPETAPRPEHQSSHLDLTVPWGSRQSEVDRLIALGATYKWDVLDEYPHVQWTTLADPEGNLFCVAEHPPVALQNG</sequence>
<evidence type="ECO:0000313" key="3">
    <source>
        <dbReference type="Proteomes" id="UP000246722"/>
    </source>
</evidence>
<dbReference type="SUPFAM" id="SSF54593">
    <property type="entry name" value="Glyoxalase/Bleomycin resistance protein/Dihydroxybiphenyl dioxygenase"/>
    <property type="match status" value="1"/>
</dbReference>
<dbReference type="PANTHER" id="PTHR35908:SF1">
    <property type="entry name" value="CONSERVED PROTEIN"/>
    <property type="match status" value="1"/>
</dbReference>
<proteinExistence type="predicted"/>
<evidence type="ECO:0000259" key="1">
    <source>
        <dbReference type="PROSITE" id="PS51819"/>
    </source>
</evidence>
<accession>A0A317ZNW7</accession>
<keyword evidence="2" id="KW-0560">Oxidoreductase</keyword>
<dbReference type="GO" id="GO:0051213">
    <property type="term" value="F:dioxygenase activity"/>
    <property type="evidence" value="ECO:0007669"/>
    <property type="project" value="UniProtKB-KW"/>
</dbReference>
<evidence type="ECO:0000313" key="2">
    <source>
        <dbReference type="EMBL" id="PXA68240.1"/>
    </source>
</evidence>
<dbReference type="OrthoDB" id="15077at2"/>
<dbReference type="Proteomes" id="UP000246722">
    <property type="component" value="Unassembled WGS sequence"/>
</dbReference>
<protein>
    <submittedName>
        <fullName evidence="2">Glyoxalase/bleomycin resistance/dioxygenase family protein</fullName>
    </submittedName>
</protein>
<dbReference type="Gene3D" id="3.10.180.10">
    <property type="entry name" value="2,3-Dihydroxybiphenyl 1,2-Dioxygenase, domain 1"/>
    <property type="match status" value="1"/>
</dbReference>
<dbReference type="InterPro" id="IPR029068">
    <property type="entry name" value="Glyas_Bleomycin-R_OHBP_Dase"/>
</dbReference>
<keyword evidence="3" id="KW-1185">Reference proteome</keyword>
<dbReference type="Pfam" id="PF18029">
    <property type="entry name" value="Glyoxalase_6"/>
    <property type="match status" value="1"/>
</dbReference>
<dbReference type="InterPro" id="IPR041581">
    <property type="entry name" value="Glyoxalase_6"/>
</dbReference>
<feature type="domain" description="VOC" evidence="1">
    <location>
        <begin position="7"/>
        <end position="121"/>
    </location>
</feature>
<dbReference type="PROSITE" id="PS51819">
    <property type="entry name" value="VOC"/>
    <property type="match status" value="1"/>
</dbReference>
<dbReference type="RefSeq" id="WP_110127909.1">
    <property type="nucleotide sequence ID" value="NZ_QHLY01000012.1"/>
</dbReference>